<feature type="compositionally biased region" description="Gly residues" evidence="10">
    <location>
        <begin position="17"/>
        <end position="32"/>
    </location>
</feature>
<dbReference type="AlphaFoldDB" id="A0A0D2K9B1"/>
<feature type="domain" description="RING-type" evidence="11">
    <location>
        <begin position="75"/>
        <end position="116"/>
    </location>
</feature>
<dbReference type="STRING" id="145388.A0A0D2K9B1"/>
<dbReference type="GeneID" id="25728867"/>
<evidence type="ECO:0000256" key="10">
    <source>
        <dbReference type="SAM" id="MobiDB-lite"/>
    </source>
</evidence>
<evidence type="ECO:0000256" key="5">
    <source>
        <dbReference type="ARBA" id="ARBA00022723"/>
    </source>
</evidence>
<dbReference type="PROSITE" id="PS50089">
    <property type="entry name" value="ZF_RING_2"/>
    <property type="match status" value="1"/>
</dbReference>
<dbReference type="SMART" id="SM00184">
    <property type="entry name" value="RING"/>
    <property type="match status" value="1"/>
</dbReference>
<dbReference type="Proteomes" id="UP000054498">
    <property type="component" value="Unassembled WGS sequence"/>
</dbReference>
<dbReference type="PANTHER" id="PTHR46463:SF10">
    <property type="entry name" value="OS01G0926200 PROTEIN"/>
    <property type="match status" value="1"/>
</dbReference>
<dbReference type="EMBL" id="KK100329">
    <property type="protein sequence ID" value="KIZ06803.1"/>
    <property type="molecule type" value="Genomic_DNA"/>
</dbReference>
<evidence type="ECO:0000313" key="13">
    <source>
        <dbReference type="Proteomes" id="UP000054498"/>
    </source>
</evidence>
<evidence type="ECO:0000256" key="4">
    <source>
        <dbReference type="ARBA" id="ARBA00022679"/>
    </source>
</evidence>
<dbReference type="PANTHER" id="PTHR46463">
    <property type="entry name" value="ZINC FINGER, RING/FYVE/PHD-TYPE"/>
    <property type="match status" value="1"/>
</dbReference>
<dbReference type="InterPro" id="IPR013083">
    <property type="entry name" value="Znf_RING/FYVE/PHD"/>
</dbReference>
<evidence type="ECO:0000256" key="9">
    <source>
        <dbReference type="PROSITE-ProRule" id="PRU00175"/>
    </source>
</evidence>
<dbReference type="SUPFAM" id="SSF57850">
    <property type="entry name" value="RING/U-box"/>
    <property type="match status" value="1"/>
</dbReference>
<evidence type="ECO:0000256" key="2">
    <source>
        <dbReference type="ARBA" id="ARBA00004906"/>
    </source>
</evidence>
<organism evidence="12 13">
    <name type="scientific">Monoraphidium neglectum</name>
    <dbReference type="NCBI Taxonomy" id="145388"/>
    <lineage>
        <taxon>Eukaryota</taxon>
        <taxon>Viridiplantae</taxon>
        <taxon>Chlorophyta</taxon>
        <taxon>core chlorophytes</taxon>
        <taxon>Chlorophyceae</taxon>
        <taxon>CS clade</taxon>
        <taxon>Sphaeropleales</taxon>
        <taxon>Selenastraceae</taxon>
        <taxon>Monoraphidium</taxon>
    </lineage>
</organism>
<accession>A0A0D2K9B1</accession>
<dbReference type="RefSeq" id="XP_013905822.1">
    <property type="nucleotide sequence ID" value="XM_014050368.1"/>
</dbReference>
<dbReference type="Gene3D" id="3.30.40.10">
    <property type="entry name" value="Zinc/RING finger domain, C3HC4 (zinc finger)"/>
    <property type="match status" value="1"/>
</dbReference>
<evidence type="ECO:0000256" key="8">
    <source>
        <dbReference type="ARBA" id="ARBA00022833"/>
    </source>
</evidence>
<dbReference type="OrthoDB" id="8062037at2759"/>
<comment type="catalytic activity">
    <reaction evidence="1">
        <text>S-ubiquitinyl-[E2 ubiquitin-conjugating enzyme]-L-cysteine + [acceptor protein]-L-lysine = [E2 ubiquitin-conjugating enzyme]-L-cysteine + N(6)-ubiquitinyl-[acceptor protein]-L-lysine.</text>
        <dbReference type="EC" id="2.3.2.27"/>
    </reaction>
</comment>
<dbReference type="GO" id="GO:0061630">
    <property type="term" value="F:ubiquitin protein ligase activity"/>
    <property type="evidence" value="ECO:0007669"/>
    <property type="project" value="UniProtKB-EC"/>
</dbReference>
<gene>
    <name evidence="12" type="ORF">MNEG_1159</name>
</gene>
<feature type="compositionally biased region" description="Gly residues" evidence="10">
    <location>
        <begin position="50"/>
        <end position="64"/>
    </location>
</feature>
<evidence type="ECO:0000313" key="12">
    <source>
        <dbReference type="EMBL" id="KIZ06803.1"/>
    </source>
</evidence>
<evidence type="ECO:0000256" key="7">
    <source>
        <dbReference type="ARBA" id="ARBA00022786"/>
    </source>
</evidence>
<feature type="region of interest" description="Disordered" evidence="10">
    <location>
        <begin position="1"/>
        <end position="32"/>
    </location>
</feature>
<keyword evidence="8" id="KW-0862">Zinc</keyword>
<dbReference type="KEGG" id="mng:MNEG_1159"/>
<feature type="region of interest" description="Disordered" evidence="10">
    <location>
        <begin position="46"/>
        <end position="68"/>
    </location>
</feature>
<keyword evidence="13" id="KW-1185">Reference proteome</keyword>
<keyword evidence="7" id="KW-0833">Ubl conjugation pathway</keyword>
<protein>
    <recommendedName>
        <fullName evidence="3">RING-type E3 ubiquitin transferase</fullName>
        <ecNumber evidence="3">2.3.2.27</ecNumber>
    </recommendedName>
</protein>
<comment type="pathway">
    <text evidence="2">Protein modification; protein ubiquitination.</text>
</comment>
<sequence>MGSSSKAGVGASASSSGSGGASGGGVGGVGRGSVGKLAKEPLVDLSGDLTAGGMGTEKLLGGGESQQEEEDDDCCATCLEMYTQSNPRIWTQCGHHFHMQCIYEWLERKETCPLCESEIRFEEL</sequence>
<evidence type="ECO:0000256" key="3">
    <source>
        <dbReference type="ARBA" id="ARBA00012483"/>
    </source>
</evidence>
<keyword evidence="4" id="KW-0808">Transferase</keyword>
<evidence type="ECO:0000256" key="6">
    <source>
        <dbReference type="ARBA" id="ARBA00022771"/>
    </source>
</evidence>
<reference evidence="12 13" key="1">
    <citation type="journal article" date="2013" name="BMC Genomics">
        <title>Reconstruction of the lipid metabolism for the microalga Monoraphidium neglectum from its genome sequence reveals characteristics suitable for biofuel production.</title>
        <authorList>
            <person name="Bogen C."/>
            <person name="Al-Dilaimi A."/>
            <person name="Albersmeier A."/>
            <person name="Wichmann J."/>
            <person name="Grundmann M."/>
            <person name="Rupp O."/>
            <person name="Lauersen K.J."/>
            <person name="Blifernez-Klassen O."/>
            <person name="Kalinowski J."/>
            <person name="Goesmann A."/>
            <person name="Mussgnug J.H."/>
            <person name="Kruse O."/>
        </authorList>
    </citation>
    <scope>NUCLEOTIDE SEQUENCE [LARGE SCALE GENOMIC DNA]</scope>
    <source>
        <strain evidence="12 13">SAG 48.87</strain>
    </source>
</reference>
<dbReference type="GO" id="GO:0008270">
    <property type="term" value="F:zinc ion binding"/>
    <property type="evidence" value="ECO:0007669"/>
    <property type="project" value="UniProtKB-KW"/>
</dbReference>
<keyword evidence="6 9" id="KW-0863">Zinc-finger</keyword>
<evidence type="ECO:0000259" key="11">
    <source>
        <dbReference type="PROSITE" id="PS50089"/>
    </source>
</evidence>
<dbReference type="EC" id="2.3.2.27" evidence="3"/>
<evidence type="ECO:0000256" key="1">
    <source>
        <dbReference type="ARBA" id="ARBA00000900"/>
    </source>
</evidence>
<dbReference type="InterPro" id="IPR001841">
    <property type="entry name" value="Znf_RING"/>
</dbReference>
<feature type="compositionally biased region" description="Low complexity" evidence="10">
    <location>
        <begin position="1"/>
        <end position="16"/>
    </location>
</feature>
<dbReference type="InterPro" id="IPR024766">
    <property type="entry name" value="Znf_RING_H2"/>
</dbReference>
<dbReference type="Pfam" id="PF12678">
    <property type="entry name" value="zf-rbx1"/>
    <property type="match status" value="1"/>
</dbReference>
<name>A0A0D2K9B1_9CHLO</name>
<proteinExistence type="predicted"/>
<keyword evidence="5" id="KW-0479">Metal-binding</keyword>